<dbReference type="Proteomes" id="UP001344906">
    <property type="component" value="Unassembled WGS sequence"/>
</dbReference>
<accession>A0ABQ6FVQ4</accession>
<dbReference type="SUPFAM" id="SSF53850">
    <property type="entry name" value="Periplasmic binding protein-like II"/>
    <property type="match status" value="1"/>
</dbReference>
<reference evidence="7 8" key="1">
    <citation type="submission" date="2023-02" db="EMBL/GenBank/DDBJ databases">
        <title>Dictyobacter halimunensis sp. nov., a new member of the class Ktedonobacteria from forest soil in a geothermal area.</title>
        <authorList>
            <person name="Rachmania M.K."/>
            <person name="Ningsih F."/>
            <person name="Sakai Y."/>
            <person name="Yabe S."/>
            <person name="Yokota A."/>
            <person name="Sjamsuridzal W."/>
        </authorList>
    </citation>
    <scope>NUCLEOTIDE SEQUENCE [LARGE SCALE GENOMIC DNA]</scope>
    <source>
        <strain evidence="7 8">S3.2.2.5</strain>
    </source>
</reference>
<proteinExistence type="inferred from homology"/>
<dbReference type="Gene3D" id="3.10.105.10">
    <property type="entry name" value="Dipeptide-binding Protein, Domain 3"/>
    <property type="match status" value="1"/>
</dbReference>
<evidence type="ECO:0000256" key="4">
    <source>
        <dbReference type="ARBA" id="ARBA00022729"/>
    </source>
</evidence>
<dbReference type="Gene3D" id="3.40.190.10">
    <property type="entry name" value="Periplasmic binding protein-like II"/>
    <property type="match status" value="1"/>
</dbReference>
<keyword evidence="8" id="KW-1185">Reference proteome</keyword>
<feature type="domain" description="Solute-binding protein family 5" evidence="6">
    <location>
        <begin position="88"/>
        <end position="477"/>
    </location>
</feature>
<comment type="caution">
    <text evidence="7">The sequence shown here is derived from an EMBL/GenBank/DDBJ whole genome shotgun (WGS) entry which is preliminary data.</text>
</comment>
<dbReference type="PIRSF" id="PIRSF002741">
    <property type="entry name" value="MppA"/>
    <property type="match status" value="1"/>
</dbReference>
<gene>
    <name evidence="7" type="primary">oppA_3</name>
    <name evidence="7" type="ORF">KDH_51730</name>
</gene>
<dbReference type="PANTHER" id="PTHR30290">
    <property type="entry name" value="PERIPLASMIC BINDING COMPONENT OF ABC TRANSPORTER"/>
    <property type="match status" value="1"/>
</dbReference>
<name>A0ABQ6FVQ4_9CHLR</name>
<keyword evidence="4 5" id="KW-0732">Signal</keyword>
<dbReference type="RefSeq" id="WP_338254513.1">
    <property type="nucleotide sequence ID" value="NZ_BSRI01000002.1"/>
</dbReference>
<dbReference type="Pfam" id="PF00496">
    <property type="entry name" value="SBP_bac_5"/>
    <property type="match status" value="1"/>
</dbReference>
<evidence type="ECO:0000256" key="1">
    <source>
        <dbReference type="ARBA" id="ARBA00004196"/>
    </source>
</evidence>
<dbReference type="InterPro" id="IPR030678">
    <property type="entry name" value="Peptide/Ni-bd"/>
</dbReference>
<dbReference type="InterPro" id="IPR000914">
    <property type="entry name" value="SBP_5_dom"/>
</dbReference>
<evidence type="ECO:0000256" key="5">
    <source>
        <dbReference type="SAM" id="SignalP"/>
    </source>
</evidence>
<evidence type="ECO:0000256" key="3">
    <source>
        <dbReference type="ARBA" id="ARBA00022448"/>
    </source>
</evidence>
<organism evidence="7 8">
    <name type="scientific">Dictyobacter halimunensis</name>
    <dbReference type="NCBI Taxonomy" id="3026934"/>
    <lineage>
        <taxon>Bacteria</taxon>
        <taxon>Bacillati</taxon>
        <taxon>Chloroflexota</taxon>
        <taxon>Ktedonobacteria</taxon>
        <taxon>Ktedonobacterales</taxon>
        <taxon>Dictyobacteraceae</taxon>
        <taxon>Dictyobacter</taxon>
    </lineage>
</organism>
<evidence type="ECO:0000313" key="8">
    <source>
        <dbReference type="Proteomes" id="UP001344906"/>
    </source>
</evidence>
<feature type="signal peptide" evidence="5">
    <location>
        <begin position="1"/>
        <end position="26"/>
    </location>
</feature>
<dbReference type="PANTHER" id="PTHR30290:SF10">
    <property type="entry name" value="PERIPLASMIC OLIGOPEPTIDE-BINDING PROTEIN-RELATED"/>
    <property type="match status" value="1"/>
</dbReference>
<dbReference type="PROSITE" id="PS51257">
    <property type="entry name" value="PROKAR_LIPOPROTEIN"/>
    <property type="match status" value="1"/>
</dbReference>
<evidence type="ECO:0000256" key="2">
    <source>
        <dbReference type="ARBA" id="ARBA00005695"/>
    </source>
</evidence>
<sequence>MHHFRKKSVTLGMASLFSILVVLLSACGGGSTGSTNAPSNLASKQVLREPVIGGDFDSLDPALTAGGLGDPINLIFTGLVSADDQGNIHDQLAASHQVSSDGLTYTFKLRSSLKFSDGTKLDANDVAYSINRAIDPATKSEVSSYLSLLKDYSQFSSGKIKTLIGDSIIVKDPNTIDLVISKPASYFLQALNYSTSFVVNKNLTTKYGAKWVDHLGEGAGDGPFKVKSYSHNTGLVLVPNANYYKEKPKLQELDEVITGDRDSTFKSMKAGQFDLAPVPPALDAANKPLPGYQTSPALASRFIGMNYLVKPLDNIKVRQALELALNRNLIVNNIIGPSVTPSYHIIPNGIPGYNKDLIGPDGITTPAGDQAKAKQLFQQGLQEEGYSSVSAVPPLTLSYALSYKAGADTMAAVTNEWKQVLGLNVKLQGVQGNDLIAQEFATVGKTGPLQMWYGSWSTDYLDPQDWTTLFFDKGSANNTFNYGQNKSTNAADQQAVQTELEKADVTTDQAARMKMYQDAEQKLVNDVPYITTYQSSYSYLLNPKLKGWKLFPLGSMATDDWANVYFTK</sequence>
<protein>
    <submittedName>
        <fullName evidence="7">Oligopeptide-binding protein OppA</fullName>
    </submittedName>
</protein>
<evidence type="ECO:0000313" key="7">
    <source>
        <dbReference type="EMBL" id="GLV58340.1"/>
    </source>
</evidence>
<comment type="subcellular location">
    <subcellularLocation>
        <location evidence="1">Cell envelope</location>
    </subcellularLocation>
</comment>
<evidence type="ECO:0000259" key="6">
    <source>
        <dbReference type="Pfam" id="PF00496"/>
    </source>
</evidence>
<dbReference type="InterPro" id="IPR039424">
    <property type="entry name" value="SBP_5"/>
</dbReference>
<comment type="similarity">
    <text evidence="2">Belongs to the bacterial solute-binding protein 5 family.</text>
</comment>
<feature type="chain" id="PRO_5046731967" evidence="5">
    <location>
        <begin position="27"/>
        <end position="568"/>
    </location>
</feature>
<dbReference type="CDD" id="cd08504">
    <property type="entry name" value="PBP2_OppA"/>
    <property type="match status" value="1"/>
</dbReference>
<dbReference type="EMBL" id="BSRI01000002">
    <property type="protein sequence ID" value="GLV58340.1"/>
    <property type="molecule type" value="Genomic_DNA"/>
</dbReference>
<dbReference type="Gene3D" id="3.90.76.10">
    <property type="entry name" value="Dipeptide-binding Protein, Domain 1"/>
    <property type="match status" value="1"/>
</dbReference>
<keyword evidence="3" id="KW-0813">Transport</keyword>